<dbReference type="InterPro" id="IPR006037">
    <property type="entry name" value="RCK_C"/>
</dbReference>
<reference evidence="9 10" key="1">
    <citation type="submission" date="2017-05" db="EMBL/GenBank/DDBJ databases">
        <title>Genome Analysis of Maritalea myrionectae HL2708#5.</title>
        <authorList>
            <consortium name="Cotde Inc.-PKNU"/>
            <person name="Jang D."/>
            <person name="Oh H.-M."/>
        </authorList>
    </citation>
    <scope>NUCLEOTIDE SEQUENCE [LARGE SCALE GENOMIC DNA]</scope>
    <source>
        <strain evidence="9 10">HL2708#5</strain>
    </source>
</reference>
<dbReference type="Gene3D" id="3.30.70.1450">
    <property type="entry name" value="Regulator of K+ conductance, C-terminal domain"/>
    <property type="match status" value="2"/>
</dbReference>
<dbReference type="InterPro" id="IPR036721">
    <property type="entry name" value="RCK_C_sf"/>
</dbReference>
<dbReference type="PROSITE" id="PS51202">
    <property type="entry name" value="RCK_C"/>
    <property type="match status" value="2"/>
</dbReference>
<dbReference type="InterPro" id="IPR003148">
    <property type="entry name" value="RCK_N"/>
</dbReference>
<keyword evidence="5" id="KW-0520">NAD</keyword>
<dbReference type="NCBIfam" id="NF007030">
    <property type="entry name" value="PRK09496.1-1"/>
    <property type="match status" value="1"/>
</dbReference>
<dbReference type="Proteomes" id="UP000258927">
    <property type="component" value="Chromosome"/>
</dbReference>
<dbReference type="RefSeq" id="WP_027835316.1">
    <property type="nucleotide sequence ID" value="NZ_CP021330.1"/>
</dbReference>
<dbReference type="Pfam" id="PF02080">
    <property type="entry name" value="TrkA_C"/>
    <property type="match status" value="1"/>
</dbReference>
<evidence type="ECO:0000259" key="8">
    <source>
        <dbReference type="PROSITE" id="PS51202"/>
    </source>
</evidence>
<gene>
    <name evidence="9" type="ORF">MXMO3_02109</name>
</gene>
<keyword evidence="3" id="KW-0633">Potassium transport</keyword>
<accession>A0A2R4MF49</accession>
<dbReference type="KEGG" id="mmyr:MXMO3_02109"/>
<dbReference type="GO" id="GO:0005886">
    <property type="term" value="C:plasma membrane"/>
    <property type="evidence" value="ECO:0007669"/>
    <property type="project" value="InterPro"/>
</dbReference>
<dbReference type="NCBIfam" id="NF007039">
    <property type="entry name" value="PRK09496.3-2"/>
    <property type="match status" value="1"/>
</dbReference>
<dbReference type="SUPFAM" id="SSF51735">
    <property type="entry name" value="NAD(P)-binding Rossmann-fold domains"/>
    <property type="match status" value="2"/>
</dbReference>
<evidence type="ECO:0000256" key="1">
    <source>
        <dbReference type="ARBA" id="ARBA00017378"/>
    </source>
</evidence>
<dbReference type="AlphaFoldDB" id="A0A2R4MF49"/>
<dbReference type="Gene3D" id="3.40.50.720">
    <property type="entry name" value="NAD(P)-binding Rossmann-like Domain"/>
    <property type="match status" value="2"/>
</dbReference>
<evidence type="ECO:0000256" key="6">
    <source>
        <dbReference type="ARBA" id="ARBA00023065"/>
    </source>
</evidence>
<evidence type="ECO:0000256" key="4">
    <source>
        <dbReference type="ARBA" id="ARBA00022958"/>
    </source>
</evidence>
<dbReference type="NCBIfam" id="NF007031">
    <property type="entry name" value="PRK09496.1-2"/>
    <property type="match status" value="1"/>
</dbReference>
<keyword evidence="6" id="KW-0406">Ion transport</keyword>
<evidence type="ECO:0000256" key="3">
    <source>
        <dbReference type="ARBA" id="ARBA00022538"/>
    </source>
</evidence>
<dbReference type="Pfam" id="PF02254">
    <property type="entry name" value="TrkA_N"/>
    <property type="match status" value="2"/>
</dbReference>
<keyword evidence="10" id="KW-1185">Reference proteome</keyword>
<dbReference type="InterPro" id="IPR006036">
    <property type="entry name" value="K_uptake_TrkA"/>
</dbReference>
<evidence type="ECO:0000256" key="5">
    <source>
        <dbReference type="ARBA" id="ARBA00023027"/>
    </source>
</evidence>
<dbReference type="PRINTS" id="PR00335">
    <property type="entry name" value="KUPTAKETRKA"/>
</dbReference>
<dbReference type="STRING" id="1122213.GCA_000423365_02407"/>
<sequence>MRVIISGAGQVGYGIAERLSQEGIEVTVIDSNAELVQRVRDTLDARGIHGHGSHPEILAQAGAREADMLIAVTQVDEVNMTACQVAHSIFDVPIRIARIRAQNYLRSEFSNLFARDHLPIDVIISPEVEVGELILQRMAYPGASDIVSFDDDQVLVLSVPVAEDCAIIDTPLHQLTELFPNLQAMVMGVIRDGEMLALKSDDFMIAGDEAIVSVAKDQVNRVLSMFGRKEELPDKIVIAGAGNVGQYVARRLEESRDGISVRLIETNRVKAQQAAERLEKSIVVYGSTLNDEIMREVGIEQCQMFLGLTNDDETNILSCVLASEMGGATTIALVNQAQYPRFARRLNVDAFLNPRAATVSKILRHVRRGRIRGVYSLYNGAAELLEAEALETSPLVGKPLKDFKFGEGVRIGAIIRGGEVHMPNGDTRIEAGDLVIVFALAKSVRKVEQMFRVSIDFF</sequence>
<dbReference type="PANTHER" id="PTHR43833">
    <property type="entry name" value="POTASSIUM CHANNEL PROTEIN 2-RELATED-RELATED"/>
    <property type="match status" value="1"/>
</dbReference>
<dbReference type="NCBIfam" id="NF007032">
    <property type="entry name" value="PRK09496.1-4"/>
    <property type="match status" value="1"/>
</dbReference>
<organism evidence="9 10">
    <name type="scientific">Maritalea myrionectae</name>
    <dbReference type="NCBI Taxonomy" id="454601"/>
    <lineage>
        <taxon>Bacteria</taxon>
        <taxon>Pseudomonadati</taxon>
        <taxon>Pseudomonadota</taxon>
        <taxon>Alphaproteobacteria</taxon>
        <taxon>Hyphomicrobiales</taxon>
        <taxon>Devosiaceae</taxon>
        <taxon>Maritalea</taxon>
    </lineage>
</organism>
<evidence type="ECO:0000313" key="10">
    <source>
        <dbReference type="Proteomes" id="UP000258927"/>
    </source>
</evidence>
<keyword evidence="2" id="KW-0813">Transport</keyword>
<dbReference type="SUPFAM" id="SSF116726">
    <property type="entry name" value="TrkA C-terminal domain-like"/>
    <property type="match status" value="2"/>
</dbReference>
<dbReference type="PROSITE" id="PS51201">
    <property type="entry name" value="RCK_N"/>
    <property type="match status" value="2"/>
</dbReference>
<proteinExistence type="predicted"/>
<dbReference type="InterPro" id="IPR050721">
    <property type="entry name" value="Trk_Ktr_HKT_K-transport"/>
</dbReference>
<feature type="domain" description="RCK C-terminal" evidence="8">
    <location>
        <begin position="372"/>
        <end position="453"/>
    </location>
</feature>
<feature type="domain" description="RCK N-terminal" evidence="7">
    <location>
        <begin position="233"/>
        <end position="361"/>
    </location>
</feature>
<evidence type="ECO:0000259" key="7">
    <source>
        <dbReference type="PROSITE" id="PS51201"/>
    </source>
</evidence>
<evidence type="ECO:0000256" key="2">
    <source>
        <dbReference type="ARBA" id="ARBA00022448"/>
    </source>
</evidence>
<dbReference type="PANTHER" id="PTHR43833:SF5">
    <property type="entry name" value="TRK SYSTEM POTASSIUM UPTAKE PROTEIN TRKA"/>
    <property type="match status" value="1"/>
</dbReference>
<dbReference type="EMBL" id="CP021330">
    <property type="protein sequence ID" value="AVX04630.1"/>
    <property type="molecule type" value="Genomic_DNA"/>
</dbReference>
<evidence type="ECO:0000313" key="9">
    <source>
        <dbReference type="EMBL" id="AVX04630.1"/>
    </source>
</evidence>
<dbReference type="GO" id="GO:0015079">
    <property type="term" value="F:potassium ion transmembrane transporter activity"/>
    <property type="evidence" value="ECO:0007669"/>
    <property type="project" value="InterPro"/>
</dbReference>
<protein>
    <recommendedName>
        <fullName evidence="1">Trk system potassium uptake protein TrkA</fullName>
    </recommendedName>
</protein>
<name>A0A2R4MF49_9HYPH</name>
<feature type="domain" description="RCK N-terminal" evidence="7">
    <location>
        <begin position="1"/>
        <end position="119"/>
    </location>
</feature>
<keyword evidence="4" id="KW-0630">Potassium</keyword>
<dbReference type="InterPro" id="IPR036291">
    <property type="entry name" value="NAD(P)-bd_dom_sf"/>
</dbReference>
<feature type="domain" description="RCK C-terminal" evidence="8">
    <location>
        <begin position="144"/>
        <end position="228"/>
    </location>
</feature>